<feature type="transmembrane region" description="Helical" evidence="1">
    <location>
        <begin position="61"/>
        <end position="82"/>
    </location>
</feature>
<feature type="transmembrane region" description="Helical" evidence="1">
    <location>
        <begin position="35"/>
        <end position="55"/>
    </location>
</feature>
<protein>
    <submittedName>
        <fullName evidence="2">Uncharacterized protein</fullName>
    </submittedName>
</protein>
<sequence length="125" mass="14775">MMVLIWIVQRIIYPSFLYYSKENLIIWHRQYTKRFAFIVAPLMLVQLAVAVFDILSPDIYATLSITMITALWLSTFLMFVPVHNAISKGRTNTEMLLQLVRKNWLRTILWTLLFALSLLHFLNLL</sequence>
<name>A0ABW3CXP6_9FLAO</name>
<feature type="transmembrane region" description="Helical" evidence="1">
    <location>
        <begin position="103"/>
        <end position="122"/>
    </location>
</feature>
<organism evidence="2 3">
    <name type="scientific">Sungkyunkwania multivorans</name>
    <dbReference type="NCBI Taxonomy" id="1173618"/>
    <lineage>
        <taxon>Bacteria</taxon>
        <taxon>Pseudomonadati</taxon>
        <taxon>Bacteroidota</taxon>
        <taxon>Flavobacteriia</taxon>
        <taxon>Flavobacteriales</taxon>
        <taxon>Flavobacteriaceae</taxon>
        <taxon>Sungkyunkwania</taxon>
    </lineage>
</organism>
<keyword evidence="1" id="KW-0812">Transmembrane</keyword>
<dbReference type="Proteomes" id="UP001596978">
    <property type="component" value="Unassembled WGS sequence"/>
</dbReference>
<evidence type="ECO:0000313" key="2">
    <source>
        <dbReference type="EMBL" id="MFD0861617.1"/>
    </source>
</evidence>
<comment type="caution">
    <text evidence="2">The sequence shown here is derived from an EMBL/GenBank/DDBJ whole genome shotgun (WGS) entry which is preliminary data.</text>
</comment>
<dbReference type="RefSeq" id="WP_386404966.1">
    <property type="nucleotide sequence ID" value="NZ_JBHTJH010000004.1"/>
</dbReference>
<accession>A0ABW3CXP6</accession>
<gene>
    <name evidence="2" type="ORF">ACFQ1M_05325</name>
</gene>
<dbReference type="EMBL" id="JBHTJH010000004">
    <property type="protein sequence ID" value="MFD0861617.1"/>
    <property type="molecule type" value="Genomic_DNA"/>
</dbReference>
<keyword evidence="1" id="KW-0472">Membrane</keyword>
<evidence type="ECO:0000256" key="1">
    <source>
        <dbReference type="SAM" id="Phobius"/>
    </source>
</evidence>
<keyword evidence="1" id="KW-1133">Transmembrane helix</keyword>
<reference evidence="3" key="1">
    <citation type="journal article" date="2019" name="Int. J. Syst. Evol. Microbiol.">
        <title>The Global Catalogue of Microorganisms (GCM) 10K type strain sequencing project: providing services to taxonomists for standard genome sequencing and annotation.</title>
        <authorList>
            <consortium name="The Broad Institute Genomics Platform"/>
            <consortium name="The Broad Institute Genome Sequencing Center for Infectious Disease"/>
            <person name="Wu L."/>
            <person name="Ma J."/>
        </authorList>
    </citation>
    <scope>NUCLEOTIDE SEQUENCE [LARGE SCALE GENOMIC DNA]</scope>
    <source>
        <strain evidence="3">CCUG 62952</strain>
    </source>
</reference>
<proteinExistence type="predicted"/>
<evidence type="ECO:0000313" key="3">
    <source>
        <dbReference type="Proteomes" id="UP001596978"/>
    </source>
</evidence>
<keyword evidence="3" id="KW-1185">Reference proteome</keyword>